<dbReference type="InterPro" id="IPR036388">
    <property type="entry name" value="WH-like_DNA-bd_sf"/>
</dbReference>
<dbReference type="PANTHER" id="PTHR18964:SF149">
    <property type="entry name" value="BIFUNCTIONAL UDP-N-ACETYLGLUCOSAMINE 2-EPIMERASE_N-ACETYLMANNOSAMINE KINASE"/>
    <property type="match status" value="1"/>
</dbReference>
<dbReference type="Pfam" id="PF00480">
    <property type="entry name" value="ROK"/>
    <property type="match status" value="1"/>
</dbReference>
<dbReference type="SUPFAM" id="SSF46785">
    <property type="entry name" value="Winged helix' DNA-binding domain"/>
    <property type="match status" value="1"/>
</dbReference>
<evidence type="ECO:0000313" key="4">
    <source>
        <dbReference type="Proteomes" id="UP001596004"/>
    </source>
</evidence>
<proteinExistence type="inferred from homology"/>
<keyword evidence="4" id="KW-1185">Reference proteome</keyword>
<dbReference type="Pfam" id="PF12802">
    <property type="entry name" value="MarR_2"/>
    <property type="match status" value="1"/>
</dbReference>
<organism evidence="3 4">
    <name type="scientific">Sphaerisporangium dianthi</name>
    <dbReference type="NCBI Taxonomy" id="1436120"/>
    <lineage>
        <taxon>Bacteria</taxon>
        <taxon>Bacillati</taxon>
        <taxon>Actinomycetota</taxon>
        <taxon>Actinomycetes</taxon>
        <taxon>Streptosporangiales</taxon>
        <taxon>Streptosporangiaceae</taxon>
        <taxon>Sphaerisporangium</taxon>
    </lineage>
</organism>
<dbReference type="SUPFAM" id="SSF53067">
    <property type="entry name" value="Actin-like ATPase domain"/>
    <property type="match status" value="1"/>
</dbReference>
<name>A0ABV9CHZ3_9ACTN</name>
<evidence type="ECO:0000313" key="3">
    <source>
        <dbReference type="EMBL" id="MFC4532671.1"/>
    </source>
</evidence>
<protein>
    <submittedName>
        <fullName evidence="3">ROK family protein</fullName>
    </submittedName>
</protein>
<dbReference type="InterPro" id="IPR043129">
    <property type="entry name" value="ATPase_NBD"/>
</dbReference>
<dbReference type="InterPro" id="IPR000835">
    <property type="entry name" value="HTH_MarR-typ"/>
</dbReference>
<dbReference type="InterPro" id="IPR036390">
    <property type="entry name" value="WH_DNA-bd_sf"/>
</dbReference>
<dbReference type="Proteomes" id="UP001596004">
    <property type="component" value="Unassembled WGS sequence"/>
</dbReference>
<comment type="caution">
    <text evidence="3">The sequence shown here is derived from an EMBL/GenBank/DDBJ whole genome shotgun (WGS) entry which is preliminary data.</text>
</comment>
<feature type="domain" description="HTH marR-type" evidence="2">
    <location>
        <begin position="19"/>
        <end position="65"/>
    </location>
</feature>
<dbReference type="Gene3D" id="3.30.420.40">
    <property type="match status" value="2"/>
</dbReference>
<dbReference type="InterPro" id="IPR000600">
    <property type="entry name" value="ROK"/>
</dbReference>
<sequence>MEVGEVGRARAIQVQGMLAVLRHVHAHPETTRAQLARDLGLSRSSATEIVARLHALRLVEEGDAEPTGARGRPTRVVHRHELGPVVAVVDISHESWRLAVAHLGGGLRLLRREPHGRPPSPDQVLAQVATALGEVREQYGGRLRAIGISVPGTISDGRLVAAATLGWRDVDMARRLALTAPPPVVVGNDATMAGVAEARRGAAAGAGVTLSLTVEVGIGGVLLEHGRATTGATGAGGEFGHMPFGDPALECPCGARGCWDVEVDGRALARLMGDPPPAAPRSAAEAVLRRARDGDAAARSAADQVARNLGRGVAGLVNALDPHVVTLSGLAVAIMDVAGPSVRAAYESGLMAFRRPAPPPLLRARFHEDGSLRGAAELAFDAVLCEAGLQEWRRATRPATAGPA</sequence>
<comment type="similarity">
    <text evidence="1">Belongs to the ROK (NagC/XylR) family.</text>
</comment>
<dbReference type="EMBL" id="JBHSFP010000011">
    <property type="protein sequence ID" value="MFC4532671.1"/>
    <property type="molecule type" value="Genomic_DNA"/>
</dbReference>
<evidence type="ECO:0000259" key="2">
    <source>
        <dbReference type="Pfam" id="PF12802"/>
    </source>
</evidence>
<reference evidence="4" key="1">
    <citation type="journal article" date="2019" name="Int. J. Syst. Evol. Microbiol.">
        <title>The Global Catalogue of Microorganisms (GCM) 10K type strain sequencing project: providing services to taxonomists for standard genome sequencing and annotation.</title>
        <authorList>
            <consortium name="The Broad Institute Genomics Platform"/>
            <consortium name="The Broad Institute Genome Sequencing Center for Infectious Disease"/>
            <person name="Wu L."/>
            <person name="Ma J."/>
        </authorList>
    </citation>
    <scope>NUCLEOTIDE SEQUENCE [LARGE SCALE GENOMIC DNA]</scope>
    <source>
        <strain evidence="4">CGMCC 4.7132</strain>
    </source>
</reference>
<accession>A0ABV9CHZ3</accession>
<dbReference type="PANTHER" id="PTHR18964">
    <property type="entry name" value="ROK (REPRESSOR, ORF, KINASE) FAMILY"/>
    <property type="match status" value="1"/>
</dbReference>
<dbReference type="RefSeq" id="WP_380841534.1">
    <property type="nucleotide sequence ID" value="NZ_JBHSFP010000011.1"/>
</dbReference>
<gene>
    <name evidence="3" type="ORF">ACFO60_17990</name>
</gene>
<evidence type="ECO:0000256" key="1">
    <source>
        <dbReference type="ARBA" id="ARBA00006479"/>
    </source>
</evidence>
<dbReference type="Gene3D" id="1.10.10.10">
    <property type="entry name" value="Winged helix-like DNA-binding domain superfamily/Winged helix DNA-binding domain"/>
    <property type="match status" value="1"/>
</dbReference>